<dbReference type="RefSeq" id="WP_134751025.1">
    <property type="nucleotide sequence ID" value="NZ_MYFO02000006.1"/>
</dbReference>
<reference evidence="2 3" key="1">
    <citation type="submission" date="2017-03" db="EMBL/GenBank/DDBJ databases">
        <title>Isolation of Levoglucosan Utilizing Bacteria.</title>
        <authorList>
            <person name="Arya A.S."/>
        </authorList>
    </citation>
    <scope>NUCLEOTIDE SEQUENCE [LARGE SCALE GENOMIC DNA]</scope>
    <source>
        <strain evidence="2 3">MEC069</strain>
    </source>
</reference>
<dbReference type="OrthoDB" id="1683109at2"/>
<name>A0A4Y8Q7J0_9BACL</name>
<keyword evidence="3" id="KW-1185">Reference proteome</keyword>
<organism evidence="2 3">
    <name type="scientific">Paenibacillus athensensis</name>
    <dbReference type="NCBI Taxonomy" id="1967502"/>
    <lineage>
        <taxon>Bacteria</taxon>
        <taxon>Bacillati</taxon>
        <taxon>Bacillota</taxon>
        <taxon>Bacilli</taxon>
        <taxon>Bacillales</taxon>
        <taxon>Paenibacillaceae</taxon>
        <taxon>Paenibacillus</taxon>
    </lineage>
</organism>
<proteinExistence type="predicted"/>
<evidence type="ECO:0000313" key="3">
    <source>
        <dbReference type="Proteomes" id="UP000298246"/>
    </source>
</evidence>
<protein>
    <submittedName>
        <fullName evidence="2">Uncharacterized protein</fullName>
    </submittedName>
</protein>
<keyword evidence="1" id="KW-1133">Transmembrane helix</keyword>
<keyword evidence="1" id="KW-0812">Transmembrane</keyword>
<feature type="transmembrane region" description="Helical" evidence="1">
    <location>
        <begin position="58"/>
        <end position="75"/>
    </location>
</feature>
<sequence>MQVFATFEHSSFVELAIMSLEQNGIKDIFAVPLDNRQGERKIFDTLHRADGVSNIGKGMVLAVIFSVIGASRGFVMAWGPIYWGVIGAMVGFTIGLAIDIWINKVWKKNKRLLKGKNAEIILIVNCEEQQIERVEALLWEHLAQGLAKIR</sequence>
<dbReference type="EMBL" id="MYFO01000006">
    <property type="protein sequence ID" value="TFE89779.1"/>
    <property type="molecule type" value="Genomic_DNA"/>
</dbReference>
<dbReference type="Proteomes" id="UP000298246">
    <property type="component" value="Unassembled WGS sequence"/>
</dbReference>
<accession>A0A4Y8Q7J0</accession>
<evidence type="ECO:0000313" key="2">
    <source>
        <dbReference type="EMBL" id="TFE89779.1"/>
    </source>
</evidence>
<comment type="caution">
    <text evidence="2">The sequence shown here is derived from an EMBL/GenBank/DDBJ whole genome shotgun (WGS) entry which is preliminary data.</text>
</comment>
<feature type="transmembrane region" description="Helical" evidence="1">
    <location>
        <begin position="81"/>
        <end position="102"/>
    </location>
</feature>
<dbReference type="AlphaFoldDB" id="A0A4Y8Q7J0"/>
<gene>
    <name evidence="2" type="ORF">B5M42_06725</name>
</gene>
<evidence type="ECO:0000256" key="1">
    <source>
        <dbReference type="SAM" id="Phobius"/>
    </source>
</evidence>
<keyword evidence="1" id="KW-0472">Membrane</keyword>